<dbReference type="InterPro" id="IPR038538">
    <property type="entry name" value="MTERF_sf"/>
</dbReference>
<dbReference type="GO" id="GO:0006353">
    <property type="term" value="P:DNA-templated transcription termination"/>
    <property type="evidence" value="ECO:0007669"/>
    <property type="project" value="UniProtKB-KW"/>
</dbReference>
<keyword evidence="2" id="KW-0805">Transcription regulation</keyword>
<organism evidence="4">
    <name type="scientific">Picea sitchensis</name>
    <name type="common">Sitka spruce</name>
    <name type="synonym">Pinus sitchensis</name>
    <dbReference type="NCBI Taxonomy" id="3332"/>
    <lineage>
        <taxon>Eukaryota</taxon>
        <taxon>Viridiplantae</taxon>
        <taxon>Streptophyta</taxon>
        <taxon>Embryophyta</taxon>
        <taxon>Tracheophyta</taxon>
        <taxon>Spermatophyta</taxon>
        <taxon>Pinopsida</taxon>
        <taxon>Pinidae</taxon>
        <taxon>Conifers I</taxon>
        <taxon>Pinales</taxon>
        <taxon>Pinaceae</taxon>
        <taxon>Picea</taxon>
    </lineage>
</organism>
<evidence type="ECO:0000256" key="3">
    <source>
        <dbReference type="ARBA" id="ARBA00022946"/>
    </source>
</evidence>
<evidence type="ECO:0000256" key="2">
    <source>
        <dbReference type="ARBA" id="ARBA00022472"/>
    </source>
</evidence>
<dbReference type="Pfam" id="PF02536">
    <property type="entry name" value="mTERF"/>
    <property type="match status" value="1"/>
</dbReference>
<accession>B8LRB7</accession>
<evidence type="ECO:0000313" key="4">
    <source>
        <dbReference type="EMBL" id="ABR18197.1"/>
    </source>
</evidence>
<dbReference type="AlphaFoldDB" id="B8LRB7"/>
<keyword evidence="2" id="KW-0804">Transcription</keyword>
<proteinExistence type="evidence at transcript level"/>
<dbReference type="PANTHER" id="PTHR13068">
    <property type="entry name" value="CGI-12 PROTEIN-RELATED"/>
    <property type="match status" value="1"/>
</dbReference>
<protein>
    <submittedName>
        <fullName evidence="4">Uncharacterized protein</fullName>
    </submittedName>
</protein>
<dbReference type="FunFam" id="1.25.70.10:FF:000001">
    <property type="entry name" value="Mitochondrial transcription termination factor-like"/>
    <property type="match status" value="1"/>
</dbReference>
<keyword evidence="3" id="KW-0809">Transit peptide</keyword>
<dbReference type="Gene3D" id="1.25.70.10">
    <property type="entry name" value="Transcription termination factor 3, mitochondrial"/>
    <property type="match status" value="2"/>
</dbReference>
<keyword evidence="2" id="KW-0806">Transcription termination</keyword>
<dbReference type="PANTHER" id="PTHR13068:SF112">
    <property type="entry name" value="TRANSCRIPTION TERMINATION FACTOR 3, MITOCHONDRIAL"/>
    <property type="match status" value="1"/>
</dbReference>
<evidence type="ECO:0000256" key="1">
    <source>
        <dbReference type="ARBA" id="ARBA00007692"/>
    </source>
</evidence>
<dbReference type="EMBL" id="EF678440">
    <property type="protein sequence ID" value="ABR18197.1"/>
    <property type="molecule type" value="mRNA"/>
</dbReference>
<dbReference type="OMA" id="RPVMLCF"/>
<sequence length="401" mass="45700">MSLHLIWKRLITKEVPLACHPLSIAISLFPPLPFNAKPNIKVTHFCTKTATPSTTPPSLAFNAKPMIKVTHFCTQTAAPSTTPLDWGIFREFLLNKCGCTEEDITKAYGHRNDLPRKSMQSLEEDLELLYGCGLTTPAHIRKVVVRNPRFFIWKSETKLKTMLYFLRTFMKEDDVCKLIYNYPTIFNLREHRVKSTISLFQKMGVEGEFLSFLLAWQPRLFCASEEKIMESFKQAEDLGVTKGSKAFAAAMRAVLGVGKETIDRRLQCLRSLGFSEKQILEISSKRPLVLGSSEVNLKHHVDFVVNSLGLPLADLVKHVTLFTYSVEKRMIPRYRVLEALKSMKMPRTKMSLPNVFQLSEKRFLEKHVNSNPEFSSVLRDIYHGGKAGKLITDKETRGVSQ</sequence>
<reference evidence="4" key="1">
    <citation type="submission" date="2007-06" db="EMBL/GenBank/DDBJ databases">
        <title>Full length cDNA sequences from Sitka Spruce (Picea sitchensis).</title>
        <authorList>
            <person name="Ralph S.G."/>
            <person name="Chun H.E."/>
            <person name="Liao N."/>
            <person name="Ali J."/>
            <person name="Reid K."/>
            <person name="Kolosova N."/>
            <person name="Cooper N."/>
            <person name="Cullis C."/>
            <person name="Jancsik S."/>
            <person name="Moore R."/>
            <person name="Mayo M."/>
            <person name="Wagner S."/>
            <person name="Holt R.A."/>
            <person name="Jones S.J.M."/>
            <person name="Marra M.A."/>
            <person name="Ritland C.E."/>
            <person name="Ritland K."/>
            <person name="Bohlmann J."/>
        </authorList>
    </citation>
    <scope>NUCLEOTIDE SEQUENCE</scope>
    <source>
        <tissue evidence="4">Bark</tissue>
    </source>
</reference>
<dbReference type="SMART" id="SM00733">
    <property type="entry name" value="Mterf"/>
    <property type="match status" value="6"/>
</dbReference>
<dbReference type="InterPro" id="IPR003690">
    <property type="entry name" value="MTERF"/>
</dbReference>
<dbReference type="GO" id="GO:0003676">
    <property type="term" value="F:nucleic acid binding"/>
    <property type="evidence" value="ECO:0007669"/>
    <property type="project" value="InterPro"/>
</dbReference>
<comment type="similarity">
    <text evidence="1">Belongs to the mTERF family.</text>
</comment>
<name>B8LRB7_PICSI</name>